<comment type="caution">
    <text evidence="1">The sequence shown here is derived from an EMBL/GenBank/DDBJ whole genome shotgun (WGS) entry which is preliminary data.</text>
</comment>
<evidence type="ECO:0000313" key="2">
    <source>
        <dbReference type="Proteomes" id="UP000485058"/>
    </source>
</evidence>
<protein>
    <submittedName>
        <fullName evidence="1">Uncharacterized protein</fullName>
    </submittedName>
</protein>
<accession>A0A699YAL1</accession>
<dbReference type="AlphaFoldDB" id="A0A699YAL1"/>
<sequence>MDESEARRPYKPAVYGCGDEDESIRFADQEVQLAVTKKTGRNTFIMPTTRPPSYSVQSCPSLCQMLATSRSRASSMPGQYLCASPSCSVIFEHNRLNRFIIIFFEHSRLNRFTSIPKADKPNLLAKTGVWKELRDLMDGHDEAAYAAGEVLQPYPTPTQCGALPPHGQRGALPSHGPAWRPSPYPTWPAHHSAPSPYLHPPAPGYTVSTFYYA</sequence>
<proteinExistence type="predicted"/>
<evidence type="ECO:0000313" key="1">
    <source>
        <dbReference type="EMBL" id="GFH07093.1"/>
    </source>
</evidence>
<keyword evidence="2" id="KW-1185">Reference proteome</keyword>
<reference evidence="1 2" key="1">
    <citation type="submission" date="2020-02" db="EMBL/GenBank/DDBJ databases">
        <title>Draft genome sequence of Haematococcus lacustris strain NIES-144.</title>
        <authorList>
            <person name="Morimoto D."/>
            <person name="Nakagawa S."/>
            <person name="Yoshida T."/>
            <person name="Sawayama S."/>
        </authorList>
    </citation>
    <scope>NUCLEOTIDE SEQUENCE [LARGE SCALE GENOMIC DNA]</scope>
    <source>
        <strain evidence="1 2">NIES-144</strain>
    </source>
</reference>
<organism evidence="1 2">
    <name type="scientific">Haematococcus lacustris</name>
    <name type="common">Green alga</name>
    <name type="synonym">Haematococcus pluvialis</name>
    <dbReference type="NCBI Taxonomy" id="44745"/>
    <lineage>
        <taxon>Eukaryota</taxon>
        <taxon>Viridiplantae</taxon>
        <taxon>Chlorophyta</taxon>
        <taxon>core chlorophytes</taxon>
        <taxon>Chlorophyceae</taxon>
        <taxon>CS clade</taxon>
        <taxon>Chlamydomonadales</taxon>
        <taxon>Haematococcaceae</taxon>
        <taxon>Haematococcus</taxon>
    </lineage>
</organism>
<name>A0A699YAL1_HAELA</name>
<gene>
    <name evidence="1" type="ORF">HaLaN_01845</name>
</gene>
<dbReference type="EMBL" id="BLLF01000073">
    <property type="protein sequence ID" value="GFH07093.1"/>
    <property type="molecule type" value="Genomic_DNA"/>
</dbReference>
<dbReference type="Proteomes" id="UP000485058">
    <property type="component" value="Unassembled WGS sequence"/>
</dbReference>